<reference evidence="2" key="1">
    <citation type="submission" date="2011-11" db="EMBL/GenBank/DDBJ databases">
        <authorList>
            <person name="Summers A.O."/>
            <person name="Wireman J."/>
            <person name="Williams L.E."/>
        </authorList>
    </citation>
    <scope>NUCLEOTIDE SEQUENCE</scope>
    <source>
        <strain evidence="2">KB1A-97</strain>
        <plasmid evidence="2">pKB1A97-67</plasmid>
    </source>
</reference>
<organism evidence="2">
    <name type="scientific">Aliivibrio fischeri</name>
    <name type="common">Vibrio fischeri</name>
    <dbReference type="NCBI Taxonomy" id="668"/>
    <lineage>
        <taxon>Bacteria</taxon>
        <taxon>Pseudomonadati</taxon>
        <taxon>Pseudomonadota</taxon>
        <taxon>Gammaproteobacteria</taxon>
        <taxon>Vibrionales</taxon>
        <taxon>Vibrionaceae</taxon>
        <taxon>Aliivibrio</taxon>
    </lineage>
</organism>
<evidence type="ECO:0000256" key="1">
    <source>
        <dbReference type="SAM" id="Phobius"/>
    </source>
</evidence>
<geneLocation type="plasmid" evidence="2">
    <name>pKB1A97-67</name>
</geneLocation>
<dbReference type="EMBL" id="JQ031552">
    <property type="protein sequence ID" value="AEY78253.1"/>
    <property type="molecule type" value="Genomic_DNA"/>
</dbReference>
<name>H2ES86_ALIFS</name>
<protein>
    <submittedName>
        <fullName evidence="2">Uncharacterized protein</fullName>
    </submittedName>
</protein>
<dbReference type="AlphaFoldDB" id="H2ES86"/>
<evidence type="ECO:0000313" key="2">
    <source>
        <dbReference type="EMBL" id="AEY78253.1"/>
    </source>
</evidence>
<keyword evidence="1" id="KW-1133">Transmembrane helix</keyword>
<proteinExistence type="predicted"/>
<keyword evidence="2" id="KW-0614">Plasmid</keyword>
<accession>H2ES86</accession>
<keyword evidence="1" id="KW-0812">Transmembrane</keyword>
<sequence length="55" mass="6778">MIFVCNGLQFYCLVNRHESVINFQACLWVILVLFIYEKWHYVDLRRFNGCFEWLS</sequence>
<keyword evidence="1" id="KW-0472">Membrane</keyword>
<feature type="transmembrane region" description="Helical" evidence="1">
    <location>
        <begin position="20"/>
        <end position="36"/>
    </location>
</feature>